<dbReference type="Pfam" id="PF13540">
    <property type="entry name" value="RCC1_2"/>
    <property type="match status" value="1"/>
</dbReference>
<dbReference type="SUPFAM" id="SSF50985">
    <property type="entry name" value="RCC1/BLIP-II"/>
    <property type="match status" value="1"/>
</dbReference>
<dbReference type="SUPFAM" id="SSF48403">
    <property type="entry name" value="Ankyrin repeat"/>
    <property type="match status" value="1"/>
</dbReference>
<dbReference type="FunCoup" id="A0A1C7N642">
    <property type="interactions" value="109"/>
</dbReference>
<dbReference type="SUPFAM" id="SSF54695">
    <property type="entry name" value="POZ domain"/>
    <property type="match status" value="2"/>
</dbReference>
<dbReference type="PROSITE" id="PS50297">
    <property type="entry name" value="ANK_REP_REGION"/>
    <property type="match status" value="2"/>
</dbReference>
<feature type="repeat" description="ANK" evidence="2">
    <location>
        <begin position="62"/>
        <end position="84"/>
    </location>
</feature>
<feature type="repeat" description="RCC1" evidence="3">
    <location>
        <begin position="253"/>
        <end position="303"/>
    </location>
</feature>
<proteinExistence type="predicted"/>
<gene>
    <name evidence="6" type="primary">btb1</name>
    <name evidence="6" type="ORF">A0J61_07385</name>
</gene>
<dbReference type="PRINTS" id="PR00633">
    <property type="entry name" value="RCCNDNSATION"/>
</dbReference>
<evidence type="ECO:0000259" key="5">
    <source>
        <dbReference type="PROSITE" id="PS50097"/>
    </source>
</evidence>
<dbReference type="Pfam" id="PF00415">
    <property type="entry name" value="RCC1"/>
    <property type="match status" value="1"/>
</dbReference>
<dbReference type="PROSITE" id="PS50012">
    <property type="entry name" value="RCC1_3"/>
    <property type="match status" value="4"/>
</dbReference>
<dbReference type="Pfam" id="PF00651">
    <property type="entry name" value="BTB"/>
    <property type="match status" value="2"/>
</dbReference>
<accession>A0A1C7N642</accession>
<dbReference type="Gene3D" id="1.25.40.20">
    <property type="entry name" value="Ankyrin repeat-containing domain"/>
    <property type="match status" value="1"/>
</dbReference>
<dbReference type="InterPro" id="IPR000210">
    <property type="entry name" value="BTB/POZ_dom"/>
</dbReference>
<dbReference type="Gene3D" id="3.30.710.10">
    <property type="entry name" value="Potassium Channel Kv1.1, Chain A"/>
    <property type="match status" value="2"/>
</dbReference>
<sequence>MVSIFKAIQENDIQLLNYFIDLSTGEQQNTYSSIPKHSIQWLQQQLRISGQKYYDINKRSTKGRTPLHCAVTWNRTEIAQALISCPQVNVNLRDRENGWTALHRSLYMGNIEIARMLLKREDIDLDIVDWEGLSAFDLFDHTMPDTCPKERILSKQDELSTESREDQELQMHMRQSSRHALKGRGGTDLYTWGHNTNYVLGHPDSENRTRPERVKLQLESQQSRLMMKRPNYVIESVVMSKYHMAILTSDSSHNLLVCGFGRGGRLGLGKDLDTQFIPTAVQWPERIISVALGRDHTVAVTENGNVITFGNNEYGQLGYEMDNHNKAQLVPRKIQAQSLKKQSILGAAASRVHSVVFTSTDIFTFGLNQGQLGYQQPDNDTIQTSPRKVSMSTEIVQVIANDNATVILNKSHEIILLCNYSQQKLFLPVNRFPRNIVVHRSEPIYATQLVSSGSEHLGAITNTGDVFMWTCRSLHARNSERRMSACATSNKHTTSISTPKSVWTLHKAHQAAVDASIGQHGEIVICTLSGHVFVGRSEPNGYKFNHLPHLQRCIKVCANSSGAFAAIRSEYALPPTMVQVAAPRLEEDLVSALPHNLISKELQAQVQINLSCMQQEIVHEKSLRLPSTMQEEEVMEHHAKREAEIKQKYNDTILSLVEKAWSHIDAVSTQDDSLDIVFVLGHKHLYCHSPILRCRSKLFKQLVHSADRVLDEDLAIKVRKTGDRIEIHFGQCQAASLLLLLDYLYTDQYEHPMKAFFQTPALCFTDLESYTTPPSTFVKSVQKNLVTLARLFDLPHLLASAQSSFGHVPHPTLRDHLRVLMESEKDADVILETQPNHENLKCHQLILRQRCSFFANLIRPNSVWTETRRQESKDVAIEVNHIAHNMMQTIVRHIYLDEDELTLLDDIETEKDESMMQFLLDLLCEADYLLLSRLKTIAEKALIHFIRLRSVPHIFECADTYLAENLKMACLQFISVNLPVFLRTNMLDSLAVSLIQNLETFIRQLQTEVTPLVPRGEHNAPTNDILPEEEDTEFSSSIYALSKGDGSVTLFDEVLTTLYPERTSKQKTTTRDVPIKSPPLQKADSSGKTPKRGVRVELEHATLQQDKIRRPSAGWAPITTDDTASSSTKLSLREIIETEAKPATATAVTNDHFIKSPKPTMPKKISQKERKRMVYQQELAATESSSPKPVWGKLPAIEVKPIPKQTEIHKESKSPMAPADRKGKKVYISEEHLEQMDEKVSSNKQAIEKQVSFNPLTSLGPTFRTTPIRQLNNKETKSVQLGASFESIQKQQQLEDRWIKGDKPKKNILRIQKEEQAIASIRQYYIQTLNIMSGEWCEIQRVVTR</sequence>
<dbReference type="SMART" id="SM00225">
    <property type="entry name" value="BTB"/>
    <property type="match status" value="2"/>
</dbReference>
<dbReference type="InParanoid" id="A0A1C7N642"/>
<evidence type="ECO:0000256" key="2">
    <source>
        <dbReference type="PROSITE-ProRule" id="PRU00023"/>
    </source>
</evidence>
<comment type="caution">
    <text evidence="6">The sequence shown here is derived from an EMBL/GenBank/DDBJ whole genome shotgun (WGS) entry which is preliminary data.</text>
</comment>
<dbReference type="PANTHER" id="PTHR22872:SF2">
    <property type="entry name" value="INHIBITOR OF BRUTON TYROSINE KINASE"/>
    <property type="match status" value="1"/>
</dbReference>
<dbReference type="InterPro" id="IPR000408">
    <property type="entry name" value="Reg_chr_condens"/>
</dbReference>
<dbReference type="PANTHER" id="PTHR22872">
    <property type="entry name" value="BTK-BINDING PROTEIN-RELATED"/>
    <property type="match status" value="1"/>
</dbReference>
<protein>
    <submittedName>
        <fullName evidence="6">BTB/POZ domain-containing protein 1</fullName>
    </submittedName>
</protein>
<dbReference type="STRING" id="101091.A0A1C7N642"/>
<feature type="domain" description="BTB" evidence="5">
    <location>
        <begin position="674"/>
        <end position="753"/>
    </location>
</feature>
<dbReference type="Pfam" id="PF12796">
    <property type="entry name" value="Ank_2"/>
    <property type="match status" value="1"/>
</dbReference>
<keyword evidence="2" id="KW-0040">ANK repeat</keyword>
<dbReference type="InterPro" id="IPR009091">
    <property type="entry name" value="RCC1/BLIP-II"/>
</dbReference>
<dbReference type="PROSITE" id="PS50097">
    <property type="entry name" value="BTB"/>
    <property type="match status" value="2"/>
</dbReference>
<evidence type="ECO:0000313" key="6">
    <source>
        <dbReference type="EMBL" id="OBZ84570.1"/>
    </source>
</evidence>
<feature type="repeat" description="RCC1" evidence="3">
    <location>
        <begin position="360"/>
        <end position="411"/>
    </location>
</feature>
<keyword evidence="1" id="KW-0677">Repeat</keyword>
<organism evidence="6 7">
    <name type="scientific">Choanephora cucurbitarum</name>
    <dbReference type="NCBI Taxonomy" id="101091"/>
    <lineage>
        <taxon>Eukaryota</taxon>
        <taxon>Fungi</taxon>
        <taxon>Fungi incertae sedis</taxon>
        <taxon>Mucoromycota</taxon>
        <taxon>Mucoromycotina</taxon>
        <taxon>Mucoromycetes</taxon>
        <taxon>Mucorales</taxon>
        <taxon>Mucorineae</taxon>
        <taxon>Choanephoraceae</taxon>
        <taxon>Choanephoroideae</taxon>
        <taxon>Choanephora</taxon>
    </lineage>
</organism>
<dbReference type="InterPro" id="IPR002110">
    <property type="entry name" value="Ankyrin_rpt"/>
</dbReference>
<reference evidence="6 7" key="1">
    <citation type="submission" date="2016-03" db="EMBL/GenBank/DDBJ databases">
        <title>Choanephora cucurbitarum.</title>
        <authorList>
            <person name="Min B."/>
            <person name="Park H."/>
            <person name="Park J.-H."/>
            <person name="Shin H.-D."/>
            <person name="Choi I.-G."/>
        </authorList>
    </citation>
    <scope>NUCLEOTIDE SEQUENCE [LARGE SCALE GENOMIC DNA]</scope>
    <source>
        <strain evidence="6 7">KUS-F28377</strain>
    </source>
</reference>
<dbReference type="InterPro" id="IPR036770">
    <property type="entry name" value="Ankyrin_rpt-contain_sf"/>
</dbReference>
<dbReference type="Gene3D" id="2.130.10.30">
    <property type="entry name" value="Regulator of chromosome condensation 1/beta-lactamase-inhibitor protein II"/>
    <property type="match status" value="1"/>
</dbReference>
<feature type="region of interest" description="Disordered" evidence="4">
    <location>
        <begin position="1062"/>
        <end position="1091"/>
    </location>
</feature>
<dbReference type="PROSITE" id="PS50088">
    <property type="entry name" value="ANK_REPEAT"/>
    <property type="match status" value="2"/>
</dbReference>
<evidence type="ECO:0000256" key="1">
    <source>
        <dbReference type="ARBA" id="ARBA00022737"/>
    </source>
</evidence>
<dbReference type="OrthoDB" id="1893551at2759"/>
<dbReference type="EMBL" id="LUGH01000495">
    <property type="protein sequence ID" value="OBZ84570.1"/>
    <property type="molecule type" value="Genomic_DNA"/>
</dbReference>
<keyword evidence="7" id="KW-1185">Reference proteome</keyword>
<feature type="repeat" description="RCC1" evidence="3">
    <location>
        <begin position="187"/>
        <end position="250"/>
    </location>
</feature>
<evidence type="ECO:0000256" key="3">
    <source>
        <dbReference type="PROSITE-ProRule" id="PRU00235"/>
    </source>
</evidence>
<evidence type="ECO:0000256" key="4">
    <source>
        <dbReference type="SAM" id="MobiDB-lite"/>
    </source>
</evidence>
<feature type="domain" description="BTB" evidence="5">
    <location>
        <begin position="827"/>
        <end position="903"/>
    </location>
</feature>
<evidence type="ECO:0000313" key="7">
    <source>
        <dbReference type="Proteomes" id="UP000093000"/>
    </source>
</evidence>
<dbReference type="SMART" id="SM00248">
    <property type="entry name" value="ANK"/>
    <property type="match status" value="2"/>
</dbReference>
<name>A0A1C7N642_9FUNG</name>
<feature type="repeat" description="RCC1" evidence="3">
    <location>
        <begin position="304"/>
        <end position="360"/>
    </location>
</feature>
<dbReference type="InterPro" id="IPR011333">
    <property type="entry name" value="SKP1/BTB/POZ_sf"/>
</dbReference>
<dbReference type="InterPro" id="IPR051625">
    <property type="entry name" value="Signaling_Regulatory_Domain"/>
</dbReference>
<feature type="repeat" description="ANK" evidence="2">
    <location>
        <begin position="97"/>
        <end position="120"/>
    </location>
</feature>
<dbReference type="Proteomes" id="UP000093000">
    <property type="component" value="Unassembled WGS sequence"/>
</dbReference>